<sequence>MTTRRGDLFDPACPTRQLLDRIGSKWVSMVIKILAAADPPEVRFAELRRRIPGISQKMLSVTLAQLVRDNLVARRVDPTVPPQVHYRLTELGMSLEVPLAALREWAELNMSAIDEAGGSQNS</sequence>
<dbReference type="eggNOG" id="COG1733">
    <property type="taxonomic scope" value="Bacteria"/>
</dbReference>
<keyword evidence="3" id="KW-0804">Transcription</keyword>
<dbReference type="AlphaFoldDB" id="K0F912"/>
<evidence type="ECO:0000313" key="6">
    <source>
        <dbReference type="Proteomes" id="UP000006304"/>
    </source>
</evidence>
<dbReference type="EMBL" id="CP003876">
    <property type="protein sequence ID" value="AFU06239.1"/>
    <property type="molecule type" value="Genomic_DNA"/>
</dbReference>
<dbReference type="SUPFAM" id="SSF46785">
    <property type="entry name" value="Winged helix' DNA-binding domain"/>
    <property type="match status" value="1"/>
</dbReference>
<reference evidence="5 6" key="1">
    <citation type="journal article" date="2012" name="J. Bacteriol.">
        <title>Complete genome sequence of Nocardia brasiliensis HUJEG-1.</title>
        <authorList>
            <person name="Vera-Cabrera L."/>
            <person name="Ortiz-Lopez R."/>
            <person name="Elizondo-Gonzalez R."/>
            <person name="Perez-Maya A.A."/>
            <person name="Ocampo-Candiani J."/>
        </authorList>
    </citation>
    <scope>NUCLEOTIDE SEQUENCE [LARGE SCALE GENOMIC DNA]</scope>
    <source>
        <strain evidence="6">ATCC 700358</strain>
    </source>
</reference>
<evidence type="ECO:0000313" key="5">
    <source>
        <dbReference type="EMBL" id="AFU06239.1"/>
    </source>
</evidence>
<feature type="domain" description="HTH hxlR-type" evidence="4">
    <location>
        <begin position="13"/>
        <end position="114"/>
    </location>
</feature>
<dbReference type="RefSeq" id="WP_014989086.1">
    <property type="nucleotide sequence ID" value="NC_018681.1"/>
</dbReference>
<evidence type="ECO:0000256" key="1">
    <source>
        <dbReference type="ARBA" id="ARBA00023015"/>
    </source>
</evidence>
<dbReference type="GO" id="GO:0003677">
    <property type="term" value="F:DNA binding"/>
    <property type="evidence" value="ECO:0007669"/>
    <property type="project" value="UniProtKB-KW"/>
</dbReference>
<keyword evidence="1" id="KW-0805">Transcription regulation</keyword>
<dbReference type="InterPro" id="IPR036388">
    <property type="entry name" value="WH-like_DNA-bd_sf"/>
</dbReference>
<dbReference type="Proteomes" id="UP000006304">
    <property type="component" value="Chromosome"/>
</dbReference>
<evidence type="ECO:0000256" key="3">
    <source>
        <dbReference type="ARBA" id="ARBA00023163"/>
    </source>
</evidence>
<protein>
    <submittedName>
        <fullName evidence="5">Transcriptional regulator</fullName>
    </submittedName>
</protein>
<dbReference type="KEGG" id="nbr:O3I_041470"/>
<dbReference type="Pfam" id="PF01638">
    <property type="entry name" value="HxlR"/>
    <property type="match status" value="1"/>
</dbReference>
<keyword evidence="6" id="KW-1185">Reference proteome</keyword>
<evidence type="ECO:0000256" key="2">
    <source>
        <dbReference type="ARBA" id="ARBA00023125"/>
    </source>
</evidence>
<dbReference type="HOGENOM" id="CLU_111585_2_3_11"/>
<dbReference type="PANTHER" id="PTHR33204:SF37">
    <property type="entry name" value="HTH-TYPE TRANSCRIPTIONAL REGULATOR YODB"/>
    <property type="match status" value="1"/>
</dbReference>
<evidence type="ECO:0000259" key="4">
    <source>
        <dbReference type="PROSITE" id="PS51118"/>
    </source>
</evidence>
<keyword evidence="2" id="KW-0238">DNA-binding</keyword>
<organism evidence="5 6">
    <name type="scientific">Nocardia brasiliensis (strain ATCC 700358 / HUJEG-1)</name>
    <dbReference type="NCBI Taxonomy" id="1133849"/>
    <lineage>
        <taxon>Bacteria</taxon>
        <taxon>Bacillati</taxon>
        <taxon>Actinomycetota</taxon>
        <taxon>Actinomycetes</taxon>
        <taxon>Mycobacteriales</taxon>
        <taxon>Nocardiaceae</taxon>
        <taxon>Nocardia</taxon>
    </lineage>
</organism>
<dbReference type="InterPro" id="IPR036390">
    <property type="entry name" value="WH_DNA-bd_sf"/>
</dbReference>
<name>K0F912_NOCB7</name>
<dbReference type="PROSITE" id="PS51118">
    <property type="entry name" value="HTH_HXLR"/>
    <property type="match status" value="1"/>
</dbReference>
<accession>K0F912</accession>
<dbReference type="InterPro" id="IPR002577">
    <property type="entry name" value="HTH_HxlR"/>
</dbReference>
<dbReference type="PANTHER" id="PTHR33204">
    <property type="entry name" value="TRANSCRIPTIONAL REGULATOR, MARR FAMILY"/>
    <property type="match status" value="1"/>
</dbReference>
<gene>
    <name evidence="5" type="ORF">O3I_041470</name>
</gene>
<dbReference type="Gene3D" id="1.10.10.10">
    <property type="entry name" value="Winged helix-like DNA-binding domain superfamily/Winged helix DNA-binding domain"/>
    <property type="match status" value="1"/>
</dbReference>
<dbReference type="STRING" id="1133849.O3I_041470"/>
<proteinExistence type="predicted"/>